<accession>A0AAD9N6K7</accession>
<feature type="region of interest" description="Disordered" evidence="2">
    <location>
        <begin position="111"/>
        <end position="266"/>
    </location>
</feature>
<name>A0AAD9N6K7_9ANNE</name>
<keyword evidence="4" id="KW-1185">Reference proteome</keyword>
<feature type="region of interest" description="Disordered" evidence="2">
    <location>
        <begin position="1"/>
        <end position="86"/>
    </location>
</feature>
<dbReference type="Pfam" id="PF00992">
    <property type="entry name" value="Troponin"/>
    <property type="match status" value="1"/>
</dbReference>
<comment type="similarity">
    <text evidence="1">Belongs to the troponin T family.</text>
</comment>
<proteinExistence type="inferred from homology"/>
<evidence type="ECO:0000313" key="3">
    <source>
        <dbReference type="EMBL" id="KAK2157373.1"/>
    </source>
</evidence>
<dbReference type="Proteomes" id="UP001208570">
    <property type="component" value="Unassembled WGS sequence"/>
</dbReference>
<dbReference type="InterPro" id="IPR027707">
    <property type="entry name" value="TNNT"/>
</dbReference>
<evidence type="ECO:0000313" key="4">
    <source>
        <dbReference type="Proteomes" id="UP001208570"/>
    </source>
</evidence>
<feature type="compositionally biased region" description="Basic and acidic residues" evidence="2">
    <location>
        <begin position="256"/>
        <end position="266"/>
    </location>
</feature>
<protein>
    <recommendedName>
        <fullName evidence="5">Troponin T</fullName>
    </recommendedName>
</protein>
<comment type="caution">
    <text evidence="3">The sequence shown here is derived from an EMBL/GenBank/DDBJ whole genome shotgun (WGS) entry which is preliminary data.</text>
</comment>
<dbReference type="GO" id="GO:0045214">
    <property type="term" value="P:sarcomere organization"/>
    <property type="evidence" value="ECO:0007669"/>
    <property type="project" value="TreeGrafter"/>
</dbReference>
<dbReference type="SUPFAM" id="SSF90250">
    <property type="entry name" value="Troponin coil-coiled subunits"/>
    <property type="match status" value="1"/>
</dbReference>
<evidence type="ECO:0008006" key="5">
    <source>
        <dbReference type="Google" id="ProtNLM"/>
    </source>
</evidence>
<dbReference type="EMBL" id="JAODUP010000193">
    <property type="protein sequence ID" value="KAK2157373.1"/>
    <property type="molecule type" value="Genomic_DNA"/>
</dbReference>
<evidence type="ECO:0000256" key="2">
    <source>
        <dbReference type="SAM" id="MobiDB-lite"/>
    </source>
</evidence>
<sequence length="413" mass="48494">MSDDEVMRSDEEGEKEEKEPGTGEAAQEEGGEVQTDVPQEEEAPATATEEETPKTPIKRADEGPSEAQLAMQKRRQQLNLKTDGLDEQTIELLEAARREREQEEEEIRLLREKRRRRQQQSSTTGLDEEALTLLEDNRKEREKMDEEIQELRERSEKRKREREEEEKLLAERRAEEEARRKSEEEERRRKKQEEEEKKKQERAKKMAEFEKWRNPTSPNFVITRKDRPAGSAGGEEENAAIQEVGSDVNYPEGVEGGEKKSREQLEAEKRAILKQRIQPLEIDGFDSSKLAEKARELHAQVYRLESEKYDLERRFKSQLNDMLELAERARNMNKVGSDKFQERFAGCPAKIVMYSQFERQKDKRGFNKKREIYTGPQYGFAPQKINPQRRVKWNEDGLFVYEELGGSKPQQEE</sequence>
<dbReference type="GO" id="GO:0005861">
    <property type="term" value="C:troponin complex"/>
    <property type="evidence" value="ECO:0007669"/>
    <property type="project" value="InterPro"/>
</dbReference>
<dbReference type="InterPro" id="IPR038077">
    <property type="entry name" value="Troponin_sf"/>
</dbReference>
<dbReference type="GO" id="GO:0006936">
    <property type="term" value="P:muscle contraction"/>
    <property type="evidence" value="ECO:0007669"/>
    <property type="project" value="TreeGrafter"/>
</dbReference>
<dbReference type="PANTHER" id="PTHR11521">
    <property type="entry name" value="TROPONIN T"/>
    <property type="match status" value="1"/>
</dbReference>
<gene>
    <name evidence="3" type="ORF">LSH36_193g12171</name>
</gene>
<feature type="compositionally biased region" description="Basic and acidic residues" evidence="2">
    <location>
        <begin position="135"/>
        <end position="213"/>
    </location>
</feature>
<evidence type="ECO:0000256" key="1">
    <source>
        <dbReference type="ARBA" id="ARBA00008330"/>
    </source>
</evidence>
<feature type="compositionally biased region" description="Basic and acidic residues" evidence="2">
    <location>
        <begin position="1"/>
        <end position="21"/>
    </location>
</feature>
<dbReference type="PANTHER" id="PTHR11521:SF1">
    <property type="entry name" value="TROPONIN T, SKELETAL MUSCLE"/>
    <property type="match status" value="1"/>
</dbReference>
<dbReference type="GO" id="GO:0005523">
    <property type="term" value="F:tropomyosin binding"/>
    <property type="evidence" value="ECO:0007669"/>
    <property type="project" value="TreeGrafter"/>
</dbReference>
<reference evidence="3" key="1">
    <citation type="journal article" date="2023" name="Mol. Biol. Evol.">
        <title>Third-Generation Sequencing Reveals the Adaptive Role of the Epigenome in Three Deep-Sea Polychaetes.</title>
        <authorList>
            <person name="Perez M."/>
            <person name="Aroh O."/>
            <person name="Sun Y."/>
            <person name="Lan Y."/>
            <person name="Juniper S.K."/>
            <person name="Young C.R."/>
            <person name="Angers B."/>
            <person name="Qian P.Y."/>
        </authorList>
    </citation>
    <scope>NUCLEOTIDE SEQUENCE</scope>
    <source>
        <strain evidence="3">P08H-3</strain>
    </source>
</reference>
<organism evidence="3 4">
    <name type="scientific">Paralvinella palmiformis</name>
    <dbReference type="NCBI Taxonomy" id="53620"/>
    <lineage>
        <taxon>Eukaryota</taxon>
        <taxon>Metazoa</taxon>
        <taxon>Spiralia</taxon>
        <taxon>Lophotrochozoa</taxon>
        <taxon>Annelida</taxon>
        <taxon>Polychaeta</taxon>
        <taxon>Sedentaria</taxon>
        <taxon>Canalipalpata</taxon>
        <taxon>Terebellida</taxon>
        <taxon>Terebelliformia</taxon>
        <taxon>Alvinellidae</taxon>
        <taxon>Paralvinella</taxon>
    </lineage>
</organism>
<dbReference type="GO" id="GO:0006937">
    <property type="term" value="P:regulation of muscle contraction"/>
    <property type="evidence" value="ECO:0007669"/>
    <property type="project" value="InterPro"/>
</dbReference>
<dbReference type="InterPro" id="IPR001978">
    <property type="entry name" value="Troponin"/>
</dbReference>
<dbReference type="AlphaFoldDB" id="A0AAD9N6K7"/>
<dbReference type="Gene3D" id="1.20.5.350">
    <property type="match status" value="1"/>
</dbReference>